<name>A0A2M4CJE5_ANODA</name>
<evidence type="ECO:0000256" key="1">
    <source>
        <dbReference type="SAM" id="MobiDB-lite"/>
    </source>
</evidence>
<dbReference type="AlphaFoldDB" id="A0A2M4CJE5"/>
<reference evidence="3" key="1">
    <citation type="submission" date="2018-01" db="EMBL/GenBank/DDBJ databases">
        <title>An insight into the sialome of Amazonian anophelines.</title>
        <authorList>
            <person name="Ribeiro J.M."/>
            <person name="Scarpassa V."/>
            <person name="Calvo E."/>
        </authorList>
    </citation>
    <scope>NUCLEOTIDE SEQUENCE</scope>
</reference>
<feature type="chain" id="PRO_5014992793" evidence="2">
    <location>
        <begin position="26"/>
        <end position="139"/>
    </location>
</feature>
<accession>A0A2M4CJE5</accession>
<feature type="signal peptide" evidence="2">
    <location>
        <begin position="1"/>
        <end position="25"/>
    </location>
</feature>
<sequence>MMHLSGMRLLLTVLVSLVAVQNAAAFTEALDDIWSLLFDSSSSESDSMEMINLHTKNATIKVDCAVPCTLNVVCNNCNTMTSNMNPSDASTSTTVANGGGGTVPTSASVTTSAPSATTTTVPSSSTVDSSSSTTTDASP</sequence>
<feature type="region of interest" description="Disordered" evidence="1">
    <location>
        <begin position="83"/>
        <end position="139"/>
    </location>
</feature>
<keyword evidence="2" id="KW-0732">Signal</keyword>
<organism evidence="3">
    <name type="scientific">Anopheles darlingi</name>
    <name type="common">Mosquito</name>
    <dbReference type="NCBI Taxonomy" id="43151"/>
    <lineage>
        <taxon>Eukaryota</taxon>
        <taxon>Metazoa</taxon>
        <taxon>Ecdysozoa</taxon>
        <taxon>Arthropoda</taxon>
        <taxon>Hexapoda</taxon>
        <taxon>Insecta</taxon>
        <taxon>Pterygota</taxon>
        <taxon>Neoptera</taxon>
        <taxon>Endopterygota</taxon>
        <taxon>Diptera</taxon>
        <taxon>Nematocera</taxon>
        <taxon>Culicoidea</taxon>
        <taxon>Culicidae</taxon>
        <taxon>Anophelinae</taxon>
        <taxon>Anopheles</taxon>
    </lineage>
</organism>
<feature type="compositionally biased region" description="Low complexity" evidence="1">
    <location>
        <begin position="103"/>
        <end position="139"/>
    </location>
</feature>
<evidence type="ECO:0000313" key="3">
    <source>
        <dbReference type="EMBL" id="MBW65369.1"/>
    </source>
</evidence>
<protein>
    <submittedName>
        <fullName evidence="3">Putative conserved secreted protein</fullName>
    </submittedName>
</protein>
<dbReference type="EMBL" id="GGFL01001191">
    <property type="protein sequence ID" value="MBW65369.1"/>
    <property type="molecule type" value="Transcribed_RNA"/>
</dbReference>
<evidence type="ECO:0000256" key="2">
    <source>
        <dbReference type="SAM" id="SignalP"/>
    </source>
</evidence>
<proteinExistence type="predicted"/>